<evidence type="ECO:0000313" key="2">
    <source>
        <dbReference type="EMBL" id="CAA9495827.1"/>
    </source>
</evidence>
<proteinExistence type="predicted"/>
<feature type="region of interest" description="Disordered" evidence="1">
    <location>
        <begin position="677"/>
        <end position="723"/>
    </location>
</feature>
<accession>A0A6J4SH99</accession>
<feature type="compositionally biased region" description="Basic and acidic residues" evidence="1">
    <location>
        <begin position="580"/>
        <end position="597"/>
    </location>
</feature>
<dbReference type="AlphaFoldDB" id="A0A6J4SH99"/>
<name>A0A6J4SH99_9ACTN</name>
<gene>
    <name evidence="2" type="ORF">AVDCRST_MAG85-1466</name>
</gene>
<feature type="compositionally biased region" description="Acidic residues" evidence="1">
    <location>
        <begin position="693"/>
        <end position="711"/>
    </location>
</feature>
<reference evidence="2" key="1">
    <citation type="submission" date="2020-02" db="EMBL/GenBank/DDBJ databases">
        <authorList>
            <person name="Meier V. D."/>
        </authorList>
    </citation>
    <scope>NUCLEOTIDE SEQUENCE</scope>
    <source>
        <strain evidence="2">AVDCRST_MAG85</strain>
    </source>
</reference>
<protein>
    <submittedName>
        <fullName evidence="2">Uncharacterized protein</fullName>
    </submittedName>
</protein>
<sequence>MRDAADGLDVHRVAERRVRAERTLVRAARRDRDVAVAEPHGRLERAVGVRVGGDVDALDRHEAGADHGARLDLPDVRVEAVVLLVPGARLRDERRVGLRDLAEPVAHPLLRLLAPADAQPRSVPVAGEQVIEPAGVARPLLGVLVGQERVEVLHAAERVLDAERDEEERLGGAPERRPRGEHAADLLRVLLAVLAHEQPAVGVAVEDDLVEPLVLGEVGVEDLADERVQPADALARRLAPVPREAPAAVAGGDLVDPVLLGLVDVLAERARDEALGVVGVGRRAGAGAVEVRLAVGREAHRLELVVVVQRTGRPDVGALAADARAGEAGDVEDRQALGLHVPQQAAGRAHRVLAAHVDGAVDPAILRILGPGVRPGIGHAPLDDAVPLAEARTRRGPPVQRAVAARARAKVAADHAVAEDRVGRAVEVQAERRAAGLGVQDALAVGRDVEVDGRRRGSAGHERRGRAARRVDLDQLQALVLRAVQAHEPRLALRVAAPAQRPVLGSDLVRQLARAAAGQRDEPDVPAALAVLRVVAARVHHADERERPAVRGPHGRVVEVAVARIHLVVRHVHHGRRRRGDLGRGLRPQVPDEDRGVRRARGVAGVRNLRGEGDAGAVRRPGGRGRDALGRRDGAVLLVEVERVADRDRGACRGVRAVRRPDPQPELAAVALEVRDLPGRPRPGGLCGGRGDDDGEHGEEQETGEEHEEDPALAHPRWHRGVP</sequence>
<feature type="region of interest" description="Disordered" evidence="1">
    <location>
        <begin position="576"/>
        <end position="598"/>
    </location>
</feature>
<evidence type="ECO:0000256" key="1">
    <source>
        <dbReference type="SAM" id="MobiDB-lite"/>
    </source>
</evidence>
<organism evidence="2">
    <name type="scientific">uncultured Solirubrobacteraceae bacterium</name>
    <dbReference type="NCBI Taxonomy" id="1162706"/>
    <lineage>
        <taxon>Bacteria</taxon>
        <taxon>Bacillati</taxon>
        <taxon>Actinomycetota</taxon>
        <taxon>Thermoleophilia</taxon>
        <taxon>Solirubrobacterales</taxon>
        <taxon>Solirubrobacteraceae</taxon>
        <taxon>environmental samples</taxon>
    </lineage>
</organism>
<dbReference type="EMBL" id="CADCVT010000161">
    <property type="protein sequence ID" value="CAA9495827.1"/>
    <property type="molecule type" value="Genomic_DNA"/>
</dbReference>